<dbReference type="AlphaFoldDB" id="A0A2M4D699"/>
<organism evidence="2">
    <name type="scientific">Anopheles darlingi</name>
    <name type="common">Mosquito</name>
    <dbReference type="NCBI Taxonomy" id="43151"/>
    <lineage>
        <taxon>Eukaryota</taxon>
        <taxon>Metazoa</taxon>
        <taxon>Ecdysozoa</taxon>
        <taxon>Arthropoda</taxon>
        <taxon>Hexapoda</taxon>
        <taxon>Insecta</taxon>
        <taxon>Pterygota</taxon>
        <taxon>Neoptera</taxon>
        <taxon>Endopterygota</taxon>
        <taxon>Diptera</taxon>
        <taxon>Nematocera</taxon>
        <taxon>Culicoidea</taxon>
        <taxon>Culicidae</taxon>
        <taxon>Anophelinae</taxon>
        <taxon>Anopheles</taxon>
    </lineage>
</organism>
<keyword evidence="1" id="KW-0812">Transmembrane</keyword>
<keyword evidence="1" id="KW-0472">Membrane</keyword>
<evidence type="ECO:0000256" key="1">
    <source>
        <dbReference type="SAM" id="Phobius"/>
    </source>
</evidence>
<protein>
    <submittedName>
        <fullName evidence="2">Uncharacterized protein</fullName>
    </submittedName>
</protein>
<evidence type="ECO:0000313" key="2">
    <source>
        <dbReference type="EMBL" id="MBW73083.1"/>
    </source>
</evidence>
<feature type="transmembrane region" description="Helical" evidence="1">
    <location>
        <begin position="12"/>
        <end position="35"/>
    </location>
</feature>
<sequence length="88" mass="9226">MVPEMVTIVTRSLTIVLLLLMLLMVLLPMGCFSWFAGSAMAAASPDVIVIAGSLQVAVGDAAIVVVVELRRSSILIMDPTTAPTLVVD</sequence>
<reference evidence="2" key="1">
    <citation type="submission" date="2018-01" db="EMBL/GenBank/DDBJ databases">
        <title>An insight into the sialome of Amazonian anophelines.</title>
        <authorList>
            <person name="Ribeiro J.M."/>
            <person name="Scarpassa V."/>
            <person name="Calvo E."/>
        </authorList>
    </citation>
    <scope>NUCLEOTIDE SEQUENCE</scope>
</reference>
<accession>A0A2M4D699</accession>
<feature type="transmembrane region" description="Helical" evidence="1">
    <location>
        <begin position="47"/>
        <end position="67"/>
    </location>
</feature>
<proteinExistence type="predicted"/>
<dbReference type="EMBL" id="GGFL01008905">
    <property type="protein sequence ID" value="MBW73083.1"/>
    <property type="molecule type" value="Transcribed_RNA"/>
</dbReference>
<keyword evidence="1" id="KW-1133">Transmembrane helix</keyword>
<name>A0A2M4D699_ANODA</name>